<proteinExistence type="inferred from homology"/>
<comment type="subcellular location">
    <subcellularLocation>
        <location evidence="1">Cell membrane</location>
        <topology evidence="1">Multi-pass membrane protein</topology>
    </subcellularLocation>
</comment>
<dbReference type="SMART" id="SM00283">
    <property type="entry name" value="MA"/>
    <property type="match status" value="1"/>
</dbReference>
<dbReference type="Pfam" id="PF00015">
    <property type="entry name" value="MCPsignal"/>
    <property type="match status" value="1"/>
</dbReference>
<feature type="region of interest" description="Disordered" evidence="10">
    <location>
        <begin position="654"/>
        <end position="681"/>
    </location>
</feature>
<evidence type="ECO:0000259" key="12">
    <source>
        <dbReference type="PROSITE" id="PS50111"/>
    </source>
</evidence>
<dbReference type="SMART" id="SM00304">
    <property type="entry name" value="HAMP"/>
    <property type="match status" value="1"/>
</dbReference>
<evidence type="ECO:0000256" key="1">
    <source>
        <dbReference type="ARBA" id="ARBA00004651"/>
    </source>
</evidence>
<evidence type="ECO:0000256" key="10">
    <source>
        <dbReference type="SAM" id="MobiDB-lite"/>
    </source>
</evidence>
<dbReference type="GO" id="GO:0005886">
    <property type="term" value="C:plasma membrane"/>
    <property type="evidence" value="ECO:0007669"/>
    <property type="project" value="UniProtKB-SubCell"/>
</dbReference>
<feature type="compositionally biased region" description="Low complexity" evidence="10">
    <location>
        <begin position="654"/>
        <end position="676"/>
    </location>
</feature>
<dbReference type="InterPro" id="IPR033479">
    <property type="entry name" value="dCache_1"/>
</dbReference>
<dbReference type="SUPFAM" id="SSF103190">
    <property type="entry name" value="Sensory domain-like"/>
    <property type="match status" value="1"/>
</dbReference>
<dbReference type="GO" id="GO:0006935">
    <property type="term" value="P:chemotaxis"/>
    <property type="evidence" value="ECO:0007669"/>
    <property type="project" value="UniProtKB-KW"/>
</dbReference>
<feature type="transmembrane region" description="Helical" evidence="11">
    <location>
        <begin position="20"/>
        <end position="41"/>
    </location>
</feature>
<keyword evidence="3" id="KW-0145">Chemotaxis</keyword>
<dbReference type="InterPro" id="IPR003660">
    <property type="entry name" value="HAMP_dom"/>
</dbReference>
<evidence type="ECO:0000256" key="7">
    <source>
        <dbReference type="ARBA" id="ARBA00023224"/>
    </source>
</evidence>
<dbReference type="RefSeq" id="WP_212920447.1">
    <property type="nucleotide sequence ID" value="NZ_BORP01000002.1"/>
</dbReference>
<evidence type="ECO:0000256" key="5">
    <source>
        <dbReference type="ARBA" id="ARBA00022989"/>
    </source>
</evidence>
<evidence type="ECO:0000259" key="13">
    <source>
        <dbReference type="PROSITE" id="PS50885"/>
    </source>
</evidence>
<dbReference type="PANTHER" id="PTHR32089">
    <property type="entry name" value="METHYL-ACCEPTING CHEMOTAXIS PROTEIN MCPB"/>
    <property type="match status" value="1"/>
</dbReference>
<evidence type="ECO:0000313" key="15">
    <source>
        <dbReference type="Proteomes" id="UP000676917"/>
    </source>
</evidence>
<comment type="caution">
    <text evidence="14">The sequence shown here is derived from an EMBL/GenBank/DDBJ whole genome shotgun (WGS) entry which is preliminary data.</text>
</comment>
<dbReference type="Pfam" id="PF00672">
    <property type="entry name" value="HAMP"/>
    <property type="match status" value="1"/>
</dbReference>
<dbReference type="AlphaFoldDB" id="A0A919X728"/>
<evidence type="ECO:0000256" key="8">
    <source>
        <dbReference type="ARBA" id="ARBA00029447"/>
    </source>
</evidence>
<evidence type="ECO:0000256" key="3">
    <source>
        <dbReference type="ARBA" id="ARBA00022500"/>
    </source>
</evidence>
<gene>
    <name evidence="14" type="ORF">J43TS3_15700</name>
</gene>
<dbReference type="SUPFAM" id="SSF58104">
    <property type="entry name" value="Methyl-accepting chemotaxis protein (MCP) signaling domain"/>
    <property type="match status" value="1"/>
</dbReference>
<evidence type="ECO:0000256" key="9">
    <source>
        <dbReference type="PROSITE-ProRule" id="PRU00284"/>
    </source>
</evidence>
<keyword evidence="5 11" id="KW-1133">Transmembrane helix</keyword>
<evidence type="ECO:0000256" key="4">
    <source>
        <dbReference type="ARBA" id="ARBA00022692"/>
    </source>
</evidence>
<accession>A0A919X728</accession>
<dbReference type="Gene3D" id="3.30.450.20">
    <property type="entry name" value="PAS domain"/>
    <property type="match status" value="2"/>
</dbReference>
<evidence type="ECO:0000313" key="14">
    <source>
        <dbReference type="EMBL" id="GIO26959.1"/>
    </source>
</evidence>
<dbReference type="PROSITE" id="PS50885">
    <property type="entry name" value="HAMP"/>
    <property type="match status" value="1"/>
</dbReference>
<evidence type="ECO:0000256" key="2">
    <source>
        <dbReference type="ARBA" id="ARBA00022475"/>
    </source>
</evidence>
<dbReference type="GO" id="GO:0007165">
    <property type="term" value="P:signal transduction"/>
    <property type="evidence" value="ECO:0007669"/>
    <property type="project" value="UniProtKB-KW"/>
</dbReference>
<organism evidence="14 15">
    <name type="scientific">Ornithinibacillus bavariensis</name>
    <dbReference type="NCBI Taxonomy" id="545502"/>
    <lineage>
        <taxon>Bacteria</taxon>
        <taxon>Bacillati</taxon>
        <taxon>Bacillota</taxon>
        <taxon>Bacilli</taxon>
        <taxon>Bacillales</taxon>
        <taxon>Bacillaceae</taxon>
        <taxon>Ornithinibacillus</taxon>
    </lineage>
</organism>
<keyword evidence="7 9" id="KW-0807">Transducer</keyword>
<dbReference type="InterPro" id="IPR004089">
    <property type="entry name" value="MCPsignal_dom"/>
</dbReference>
<keyword evidence="4 11" id="KW-0812">Transmembrane</keyword>
<dbReference type="Proteomes" id="UP000676917">
    <property type="component" value="Unassembled WGS sequence"/>
</dbReference>
<dbReference type="InterPro" id="IPR029151">
    <property type="entry name" value="Sensor-like_sf"/>
</dbReference>
<feature type="transmembrane region" description="Helical" evidence="11">
    <location>
        <begin position="317"/>
        <end position="339"/>
    </location>
</feature>
<dbReference type="Gene3D" id="1.10.287.950">
    <property type="entry name" value="Methyl-accepting chemotaxis protein"/>
    <property type="match status" value="1"/>
</dbReference>
<keyword evidence="2" id="KW-1003">Cell membrane</keyword>
<dbReference type="PROSITE" id="PS50111">
    <property type="entry name" value="CHEMOTAXIS_TRANSDUC_2"/>
    <property type="match status" value="1"/>
</dbReference>
<evidence type="ECO:0000256" key="6">
    <source>
        <dbReference type="ARBA" id="ARBA00023136"/>
    </source>
</evidence>
<keyword evidence="6 11" id="KW-0472">Membrane</keyword>
<evidence type="ECO:0000256" key="11">
    <source>
        <dbReference type="SAM" id="Phobius"/>
    </source>
</evidence>
<dbReference type="EMBL" id="BORP01000002">
    <property type="protein sequence ID" value="GIO26959.1"/>
    <property type="molecule type" value="Genomic_DNA"/>
</dbReference>
<feature type="domain" description="HAMP" evidence="13">
    <location>
        <begin position="341"/>
        <end position="396"/>
    </location>
</feature>
<dbReference type="CDD" id="cd06225">
    <property type="entry name" value="HAMP"/>
    <property type="match status" value="1"/>
</dbReference>
<dbReference type="Pfam" id="PF02743">
    <property type="entry name" value="dCache_1"/>
    <property type="match status" value="1"/>
</dbReference>
<protein>
    <submittedName>
        <fullName evidence="14">Methyl-accepting chemotaxis protein</fullName>
    </submittedName>
</protein>
<reference evidence="14" key="1">
    <citation type="submission" date="2021-03" db="EMBL/GenBank/DDBJ databases">
        <title>Antimicrobial resistance genes in bacteria isolated from Japanese honey, and their potential for conferring macrolide and lincosamide resistance in the American foulbrood pathogen Paenibacillus larvae.</title>
        <authorList>
            <person name="Okamoto M."/>
            <person name="Kumagai M."/>
            <person name="Kanamori H."/>
            <person name="Takamatsu D."/>
        </authorList>
    </citation>
    <scope>NUCLEOTIDE SEQUENCE</scope>
    <source>
        <strain evidence="14">J43TS3</strain>
    </source>
</reference>
<feature type="domain" description="Methyl-accepting transducer" evidence="12">
    <location>
        <begin position="415"/>
        <end position="672"/>
    </location>
</feature>
<dbReference type="PANTHER" id="PTHR32089:SF112">
    <property type="entry name" value="LYSOZYME-LIKE PROTEIN-RELATED"/>
    <property type="match status" value="1"/>
</dbReference>
<comment type="similarity">
    <text evidence="8">Belongs to the methyl-accepting chemotaxis (MCP) protein family.</text>
</comment>
<keyword evidence="15" id="KW-1185">Reference proteome</keyword>
<name>A0A919X728_9BACI</name>
<sequence>MATKKNQKRKFRLNTINTKLKVAILSITIISLLISGVIVAFKVNSQTKLDFNRSMEQQINQVDLSLSNFFSDIESNVNMLSTFSNLREADERITTFIDKTGVNGKIPMKPLEGDPYEADIFRTFESFVTSHESVIAASLGVEANGGFTQYPGSDRDEGYDSRERSWYTLALENQDKVNFSDAYTTSSGDLVIFAAKAVKDTSNNVRGVLSVDVDLTNLTEMIKKLKIGDSGYIILADKNGNIIANPKDENLEKSASISELGIKQLEDPTKLPDKPFDAKLNGKAYNIKIVDSSNSQVGLRYIVLVDKNELAKSSNEILAMVIVSIIIITIISFLVSYVVSNKISKPIKFASEHIQLLGQGDFTKEIPERYLRLGDEIGDIIKDMNNMQTNLVHLIKNVSNSSKEVAAFSHELMETSEQSVAAAQEVSHTIEEISNSTGVQARDTEQGAININELGDLITKDLEYIQELNVSAGDVDRIKNDALDILQDLNEKTNSAYQSTGEIKDVIDNTNQSAEKIATASQMIKSIAEQTNLLALNASIEAARAGEAGKGFAVVADEIRKLAEESNKFTQEIETIIQRLTQETELAVDTIEQVGDIVQSQANSVKTTNDKFEEISTSLDSMKAVIQNITKLGEEMGEKKTEIIGVIENLSASSEENAAATEEASASMEQQSASMEEISRASEHLATLSKEMENSIQKFKY</sequence>